<name>A0AAV8UDJ1_9ROSI</name>
<protein>
    <recommendedName>
        <fullName evidence="4">Secreted protein</fullName>
    </recommendedName>
</protein>
<evidence type="ECO:0000313" key="2">
    <source>
        <dbReference type="EMBL" id="KAJ8899536.1"/>
    </source>
</evidence>
<evidence type="ECO:0008006" key="4">
    <source>
        <dbReference type="Google" id="ProtNLM"/>
    </source>
</evidence>
<comment type="caution">
    <text evidence="2">The sequence shown here is derived from an EMBL/GenBank/DDBJ whole genome shotgun (WGS) entry which is preliminary data.</text>
</comment>
<dbReference type="AlphaFoldDB" id="A0AAV8UDJ1"/>
<keyword evidence="3" id="KW-1185">Reference proteome</keyword>
<keyword evidence="1" id="KW-1133">Transmembrane helix</keyword>
<accession>A0AAV8UDJ1</accession>
<evidence type="ECO:0000256" key="1">
    <source>
        <dbReference type="SAM" id="Phobius"/>
    </source>
</evidence>
<organism evidence="2 3">
    <name type="scientific">Erythroxylum novogranatense</name>
    <dbReference type="NCBI Taxonomy" id="1862640"/>
    <lineage>
        <taxon>Eukaryota</taxon>
        <taxon>Viridiplantae</taxon>
        <taxon>Streptophyta</taxon>
        <taxon>Embryophyta</taxon>
        <taxon>Tracheophyta</taxon>
        <taxon>Spermatophyta</taxon>
        <taxon>Magnoliopsida</taxon>
        <taxon>eudicotyledons</taxon>
        <taxon>Gunneridae</taxon>
        <taxon>Pentapetalae</taxon>
        <taxon>rosids</taxon>
        <taxon>fabids</taxon>
        <taxon>Malpighiales</taxon>
        <taxon>Erythroxylaceae</taxon>
        <taxon>Erythroxylum</taxon>
    </lineage>
</organism>
<proteinExistence type="predicted"/>
<keyword evidence="1" id="KW-0472">Membrane</keyword>
<gene>
    <name evidence="2" type="ORF">K2173_018510</name>
</gene>
<dbReference type="EMBL" id="JAIWQS010000008">
    <property type="protein sequence ID" value="KAJ8899536.1"/>
    <property type="molecule type" value="Genomic_DNA"/>
</dbReference>
<evidence type="ECO:0000313" key="3">
    <source>
        <dbReference type="Proteomes" id="UP001159364"/>
    </source>
</evidence>
<feature type="transmembrane region" description="Helical" evidence="1">
    <location>
        <begin position="6"/>
        <end position="24"/>
    </location>
</feature>
<keyword evidence="1" id="KW-0812">Transmembrane</keyword>
<reference evidence="2 3" key="1">
    <citation type="submission" date="2021-09" db="EMBL/GenBank/DDBJ databases">
        <title>Genomic insights and catalytic innovation underlie evolution of tropane alkaloids biosynthesis.</title>
        <authorList>
            <person name="Wang Y.-J."/>
            <person name="Tian T."/>
            <person name="Huang J.-P."/>
            <person name="Huang S.-X."/>
        </authorList>
    </citation>
    <scope>NUCLEOTIDE SEQUENCE [LARGE SCALE GENOMIC DNA]</scope>
    <source>
        <strain evidence="2">KIB-2018</strain>
        <tissue evidence="2">Leaf</tissue>
    </source>
</reference>
<sequence length="97" mass="11299">MLKRNTIAISMLSSSTVLVGWCRARRRPRRRRYCTIRLGNKRRGFCFGPRTVFQWGVMVAPIRMLRRIITNMASSGGLIESYYLSLPFLRAQIFPLC</sequence>
<dbReference type="Proteomes" id="UP001159364">
    <property type="component" value="Linkage Group LG08"/>
</dbReference>